<gene>
    <name evidence="1" type="ORF">SAMN04488693_113102</name>
</gene>
<dbReference type="SUPFAM" id="SSF56784">
    <property type="entry name" value="HAD-like"/>
    <property type="match status" value="1"/>
</dbReference>
<dbReference type="EMBL" id="FNDT01000013">
    <property type="protein sequence ID" value="SDI54018.1"/>
    <property type="molecule type" value="Genomic_DNA"/>
</dbReference>
<evidence type="ECO:0000313" key="2">
    <source>
        <dbReference type="Proteomes" id="UP000199258"/>
    </source>
</evidence>
<dbReference type="InterPro" id="IPR036412">
    <property type="entry name" value="HAD-like_sf"/>
</dbReference>
<dbReference type="OrthoDB" id="3851389at2"/>
<proteinExistence type="predicted"/>
<dbReference type="AlphaFoldDB" id="A0A1G8LE76"/>
<dbReference type="InterPro" id="IPR023214">
    <property type="entry name" value="HAD_sf"/>
</dbReference>
<dbReference type="GO" id="GO:0016787">
    <property type="term" value="F:hydrolase activity"/>
    <property type="evidence" value="ECO:0007669"/>
    <property type="project" value="UniProtKB-KW"/>
</dbReference>
<reference evidence="1 2" key="1">
    <citation type="submission" date="2016-10" db="EMBL/GenBank/DDBJ databases">
        <authorList>
            <person name="de Groot N.N."/>
        </authorList>
    </citation>
    <scope>NUCLEOTIDE SEQUENCE [LARGE SCALE GENOMIC DNA]</scope>
    <source>
        <strain evidence="1 2">NP_1H</strain>
    </source>
</reference>
<dbReference type="Pfam" id="PF00702">
    <property type="entry name" value="Hydrolase"/>
    <property type="match status" value="1"/>
</dbReference>
<accession>A0A1G8LE76</accession>
<dbReference type="Gene3D" id="3.40.50.1000">
    <property type="entry name" value="HAD superfamily/HAD-like"/>
    <property type="match status" value="1"/>
</dbReference>
<organism evidence="1 2">
    <name type="scientific">Arthrobacter subterraneus</name>
    <dbReference type="NCBI Taxonomy" id="335973"/>
    <lineage>
        <taxon>Bacteria</taxon>
        <taxon>Bacillati</taxon>
        <taxon>Actinomycetota</taxon>
        <taxon>Actinomycetes</taxon>
        <taxon>Micrococcales</taxon>
        <taxon>Micrococcaceae</taxon>
        <taxon>Arthrobacter</taxon>
    </lineage>
</organism>
<dbReference type="STRING" id="335973.SAMN04488693_113102"/>
<evidence type="ECO:0000313" key="1">
    <source>
        <dbReference type="EMBL" id="SDI54018.1"/>
    </source>
</evidence>
<sequence>MATETEEQIQLPSVGNQPPLANLRAIKMVLFDLDGTLHDDPRVTDRYASILEDIIPDGGGQGLRTEAAAVAAGEHPALKPGLFAEPYRGIVVHAPEWTSESATDWEGHPVPVPDDLRGRVGHDGPLRYLGDSWQIIGTLAASRGADQRIQAEAFASARRFVNDHATSLIRSEHLDEVLDRLAPGRHLVLATNTPEQLARPLVDRLALRPPFAIVRFDARKPKGCAQLIVQARRAWGTHPAEVLVVGDNLWNDLLPPAGQGCRTVHIDPLGTDSDGRWSSARYDNFAAFAAALREIPDEA</sequence>
<protein>
    <submittedName>
        <fullName evidence="1">Haloacid dehalogenase-like hydrolase</fullName>
    </submittedName>
</protein>
<dbReference type="Proteomes" id="UP000199258">
    <property type="component" value="Unassembled WGS sequence"/>
</dbReference>
<dbReference type="RefSeq" id="WP_090587428.1">
    <property type="nucleotide sequence ID" value="NZ_FNDT01000013.1"/>
</dbReference>
<keyword evidence="2" id="KW-1185">Reference proteome</keyword>
<dbReference type="CDD" id="cd01427">
    <property type="entry name" value="HAD_like"/>
    <property type="match status" value="1"/>
</dbReference>
<dbReference type="SFLD" id="SFLDS00003">
    <property type="entry name" value="Haloacid_Dehalogenase"/>
    <property type="match status" value="1"/>
</dbReference>
<keyword evidence="1" id="KW-0378">Hydrolase</keyword>
<name>A0A1G8LE76_9MICC</name>
<dbReference type="SFLD" id="SFLDG01129">
    <property type="entry name" value="C1.5:_HAD__Beta-PGM__Phosphata"/>
    <property type="match status" value="1"/>
</dbReference>